<proteinExistence type="predicted"/>
<dbReference type="PANTHER" id="PTHR31569:SF4">
    <property type="entry name" value="SWIM-TYPE DOMAIN-CONTAINING PROTEIN"/>
    <property type="match status" value="1"/>
</dbReference>
<gene>
    <name evidence="2" type="ORF">PR002_g24037</name>
</gene>
<reference evidence="2 3" key="1">
    <citation type="submission" date="2018-09" db="EMBL/GenBank/DDBJ databases">
        <title>Genomic investigation of the strawberry pathogen Phytophthora fragariae indicates pathogenicity is determined by transcriptional variation in three key races.</title>
        <authorList>
            <person name="Adams T.M."/>
            <person name="Armitage A.D."/>
            <person name="Sobczyk M.K."/>
            <person name="Bates H.J."/>
            <person name="Dunwell J.M."/>
            <person name="Nellist C.F."/>
            <person name="Harrison R.J."/>
        </authorList>
    </citation>
    <scope>NUCLEOTIDE SEQUENCE [LARGE SCALE GENOMIC DNA]</scope>
    <source>
        <strain evidence="2 3">SCRP324</strain>
    </source>
</reference>
<dbReference type="PANTHER" id="PTHR31569">
    <property type="entry name" value="SWIM-TYPE DOMAIN-CONTAINING PROTEIN"/>
    <property type="match status" value="1"/>
</dbReference>
<dbReference type="InterPro" id="IPR052579">
    <property type="entry name" value="Zinc_finger_SWIM"/>
</dbReference>
<evidence type="ECO:0000313" key="2">
    <source>
        <dbReference type="EMBL" id="KAE8980718.1"/>
    </source>
</evidence>
<accession>A0A6A3IJI6</accession>
<dbReference type="EMBL" id="QXFU01002864">
    <property type="protein sequence ID" value="KAE8980718.1"/>
    <property type="molecule type" value="Genomic_DNA"/>
</dbReference>
<name>A0A6A3IJI6_9STRA</name>
<feature type="region of interest" description="Disordered" evidence="1">
    <location>
        <begin position="241"/>
        <end position="262"/>
    </location>
</feature>
<sequence>MRLSQSQEAHDLHRRIRSALRQDLGIDRAGATFRKITARGAPLLMANNPPSPISATWGTFAGVRSAEYDIIVCSGVDSEVDEDSLYGTNIAKVASSQIHRDYKHRSHAGEERTPVDGIGRRSQRRLRSGPGILWKSSGREVDGSNTPHSSAGEGSDAREEDASKDNSDGVNEIQTVEKVPSDGEGDESQRSADMSGGNVGNEDGVAVDPPEQWHDSWKAWQTYLAEYCARTMQILPVKETMSRSERNRRLQKTKKGSAAMLPDGCDPYQRTYTCTHGWLKRKSRSDGGRPRQHIRLTNCPFRFIVQWDVSRLQLRVKNGCFLHNHPVSKAAYKTNPSSRGVKNPLIEARVEGMQAVGARRSRIYDYLLAHDQNVIQSDVDNMVREHASSVATVDDNETTAQEVALFPAADPENRTCDGCTADSVSFCSWTVVIRLTATTTSS</sequence>
<feature type="region of interest" description="Disordered" evidence="1">
    <location>
        <begin position="98"/>
        <end position="210"/>
    </location>
</feature>
<evidence type="ECO:0000313" key="3">
    <source>
        <dbReference type="Proteomes" id="UP000435112"/>
    </source>
</evidence>
<protein>
    <submittedName>
        <fullName evidence="2">Uncharacterized protein</fullName>
    </submittedName>
</protein>
<dbReference type="Proteomes" id="UP000435112">
    <property type="component" value="Unassembled WGS sequence"/>
</dbReference>
<dbReference type="OrthoDB" id="129084at2759"/>
<feature type="compositionally biased region" description="Basic and acidic residues" evidence="1">
    <location>
        <begin position="155"/>
        <end position="167"/>
    </location>
</feature>
<organism evidence="2 3">
    <name type="scientific">Phytophthora rubi</name>
    <dbReference type="NCBI Taxonomy" id="129364"/>
    <lineage>
        <taxon>Eukaryota</taxon>
        <taxon>Sar</taxon>
        <taxon>Stramenopiles</taxon>
        <taxon>Oomycota</taxon>
        <taxon>Peronosporomycetes</taxon>
        <taxon>Peronosporales</taxon>
        <taxon>Peronosporaceae</taxon>
        <taxon>Phytophthora</taxon>
    </lineage>
</organism>
<comment type="caution">
    <text evidence="2">The sequence shown here is derived from an EMBL/GenBank/DDBJ whole genome shotgun (WGS) entry which is preliminary data.</text>
</comment>
<dbReference type="AlphaFoldDB" id="A0A6A3IJI6"/>
<evidence type="ECO:0000256" key="1">
    <source>
        <dbReference type="SAM" id="MobiDB-lite"/>
    </source>
</evidence>